<sequence length="268" mass="31956">MQVSVREWKTETPQFFTFSSSIPFYRVNFNSCNLFHETVSFTYHRRNVLIDLPTEIKTYLSDLFWKTPDVDFIFCLDDAVKYNWIRSIEILQYRDEYAKSKDLECLIENNPNLRLVFALCEIVDYVEINSNILQIQNLISMKAAAFTMSHVYQFKGKNAVFANIRFDQSDIITLIDKWMNREIYDNLRALKVHGSGYVFEPESLDKYQGKQWSESGLPNKYPFDPKIQRYLDFEDDMYHERSIVITRDDGKLASVFTDDTSFFFWIWH</sequence>
<dbReference type="PANTHER" id="PTHR21503">
    <property type="entry name" value="F-BOX-CONTAINING HYPOTHETICAL PROTEIN C.ELEGANS"/>
    <property type="match status" value="1"/>
</dbReference>
<evidence type="ECO:0000313" key="2">
    <source>
        <dbReference type="Proteomes" id="UP000008281"/>
    </source>
</evidence>
<evidence type="ECO:0008006" key="3">
    <source>
        <dbReference type="Google" id="ProtNLM"/>
    </source>
</evidence>
<dbReference type="EMBL" id="DS268423">
    <property type="protein sequence ID" value="EFO90579.1"/>
    <property type="molecule type" value="Genomic_DNA"/>
</dbReference>
<keyword evidence="2" id="KW-1185">Reference proteome</keyword>
<dbReference type="Proteomes" id="UP000008281">
    <property type="component" value="Unassembled WGS sequence"/>
</dbReference>
<dbReference type="PANTHER" id="PTHR21503:SF8">
    <property type="entry name" value="F-BOX ASSOCIATED DOMAIN-CONTAINING PROTEIN-RELATED"/>
    <property type="match status" value="1"/>
</dbReference>
<dbReference type="HOGENOM" id="CLU_1039137_0_0_1"/>
<name>E3M3J0_CAERE</name>
<proteinExistence type="predicted"/>
<dbReference type="InParanoid" id="E3M3J0"/>
<dbReference type="AlphaFoldDB" id="E3M3J0"/>
<gene>
    <name evidence="1" type="ORF">CRE_08295</name>
</gene>
<accession>E3M3J0</accession>
<evidence type="ECO:0000313" key="1">
    <source>
        <dbReference type="EMBL" id="EFO90579.1"/>
    </source>
</evidence>
<organism evidence="2">
    <name type="scientific">Caenorhabditis remanei</name>
    <name type="common">Caenorhabditis vulgaris</name>
    <dbReference type="NCBI Taxonomy" id="31234"/>
    <lineage>
        <taxon>Eukaryota</taxon>
        <taxon>Metazoa</taxon>
        <taxon>Ecdysozoa</taxon>
        <taxon>Nematoda</taxon>
        <taxon>Chromadorea</taxon>
        <taxon>Rhabditida</taxon>
        <taxon>Rhabditina</taxon>
        <taxon>Rhabditomorpha</taxon>
        <taxon>Rhabditoidea</taxon>
        <taxon>Rhabditidae</taxon>
        <taxon>Peloderinae</taxon>
        <taxon>Caenorhabditis</taxon>
    </lineage>
</organism>
<protein>
    <recommendedName>
        <fullName evidence="3">F-box associated domain-containing protein</fullName>
    </recommendedName>
</protein>
<reference evidence="1" key="1">
    <citation type="submission" date="2007-07" db="EMBL/GenBank/DDBJ databases">
        <title>PCAP assembly of the Caenorhabditis remanei genome.</title>
        <authorList>
            <consortium name="The Caenorhabditis remanei Sequencing Consortium"/>
            <person name="Wilson R.K."/>
        </authorList>
    </citation>
    <scope>NUCLEOTIDE SEQUENCE [LARGE SCALE GENOMIC DNA]</scope>
    <source>
        <strain evidence="1">PB4641</strain>
    </source>
</reference>